<dbReference type="PROSITE" id="PS51379">
    <property type="entry name" value="4FE4S_FER_2"/>
    <property type="match status" value="2"/>
</dbReference>
<keyword evidence="4" id="KW-0411">Iron-sulfur</keyword>
<evidence type="ECO:0000313" key="6">
    <source>
        <dbReference type="EMBL" id="AIF13233.1"/>
    </source>
</evidence>
<dbReference type="Gene3D" id="3.30.70.20">
    <property type="match status" value="1"/>
</dbReference>
<organism evidence="6">
    <name type="scientific">uncultured marine group II/III euryarchaeote KM3_60_H01</name>
    <dbReference type="NCBI Taxonomy" id="1456470"/>
    <lineage>
        <taxon>Archaea</taxon>
        <taxon>Methanobacteriati</taxon>
        <taxon>Methanobacteriota</taxon>
        <taxon>environmental samples</taxon>
    </lineage>
</organism>
<keyword evidence="2" id="KW-0479">Metal-binding</keyword>
<dbReference type="GO" id="GO:0051539">
    <property type="term" value="F:4 iron, 4 sulfur cluster binding"/>
    <property type="evidence" value="ECO:0007669"/>
    <property type="project" value="UniProtKB-KW"/>
</dbReference>
<keyword evidence="3" id="KW-0408">Iron</keyword>
<dbReference type="PANTHER" id="PTHR24960:SF85">
    <property type="entry name" value="POLYFERREDOXIN PROTEIN VHUB"/>
    <property type="match status" value="1"/>
</dbReference>
<name>A0A075HH51_9EURY</name>
<dbReference type="InterPro" id="IPR050157">
    <property type="entry name" value="PSI_iron-sulfur_center"/>
</dbReference>
<protein>
    <submittedName>
        <fullName evidence="6">Putative NADH-ubiquinone oxidoreductase subunit RnfB</fullName>
    </submittedName>
</protein>
<proteinExistence type="predicted"/>
<dbReference type="GO" id="GO:0016491">
    <property type="term" value="F:oxidoreductase activity"/>
    <property type="evidence" value="ECO:0007669"/>
    <property type="project" value="UniProtKB-ARBA"/>
</dbReference>
<evidence type="ECO:0000256" key="1">
    <source>
        <dbReference type="ARBA" id="ARBA00022485"/>
    </source>
</evidence>
<dbReference type="GO" id="GO:0046872">
    <property type="term" value="F:metal ion binding"/>
    <property type="evidence" value="ECO:0007669"/>
    <property type="project" value="UniProtKB-KW"/>
</dbReference>
<keyword evidence="1" id="KW-0004">4Fe-4S</keyword>
<sequence>MSQVDDVKKRRQLEAKRIKQRLSEMYEISAEEIPEGEEVVAFVNVDQCIGCDQCLIVCDDDAIELYDAPLRNSLLHVEVNKKAKILRDPCTGCRLCVLACPTDAIIMIDR</sequence>
<dbReference type="EMBL" id="KF900967">
    <property type="protein sequence ID" value="AIF13233.1"/>
    <property type="molecule type" value="Genomic_DNA"/>
</dbReference>
<evidence type="ECO:0000259" key="5">
    <source>
        <dbReference type="PROSITE" id="PS51379"/>
    </source>
</evidence>
<keyword evidence="6" id="KW-0830">Ubiquinone</keyword>
<dbReference type="AlphaFoldDB" id="A0A075HH51"/>
<evidence type="ECO:0000256" key="4">
    <source>
        <dbReference type="ARBA" id="ARBA00023014"/>
    </source>
</evidence>
<dbReference type="PROSITE" id="PS00198">
    <property type="entry name" value="4FE4S_FER_1"/>
    <property type="match status" value="1"/>
</dbReference>
<feature type="domain" description="4Fe-4S ferredoxin-type" evidence="5">
    <location>
        <begin position="81"/>
        <end position="110"/>
    </location>
</feature>
<dbReference type="SUPFAM" id="SSF54862">
    <property type="entry name" value="4Fe-4S ferredoxins"/>
    <property type="match status" value="1"/>
</dbReference>
<feature type="domain" description="4Fe-4S ferredoxin-type" evidence="5">
    <location>
        <begin position="39"/>
        <end position="68"/>
    </location>
</feature>
<accession>A0A075HH51</accession>
<dbReference type="InterPro" id="IPR017900">
    <property type="entry name" value="4Fe4S_Fe_S_CS"/>
</dbReference>
<dbReference type="PANTHER" id="PTHR24960">
    <property type="entry name" value="PHOTOSYSTEM I IRON-SULFUR CENTER-RELATED"/>
    <property type="match status" value="1"/>
</dbReference>
<evidence type="ECO:0000256" key="3">
    <source>
        <dbReference type="ARBA" id="ARBA00023004"/>
    </source>
</evidence>
<dbReference type="InterPro" id="IPR017896">
    <property type="entry name" value="4Fe4S_Fe-S-bd"/>
</dbReference>
<dbReference type="Pfam" id="PF14697">
    <property type="entry name" value="Fer4_21"/>
    <property type="match status" value="1"/>
</dbReference>
<evidence type="ECO:0000256" key="2">
    <source>
        <dbReference type="ARBA" id="ARBA00022723"/>
    </source>
</evidence>
<reference evidence="6" key="1">
    <citation type="journal article" date="2014" name="Genome Biol. Evol.">
        <title>Pangenome evidence for extensive interdomain horizontal transfer affecting lineage core and shell genes in uncultured planktonic thaumarchaeota and euryarchaeota.</title>
        <authorList>
            <person name="Deschamps P."/>
            <person name="Zivanovic Y."/>
            <person name="Moreira D."/>
            <person name="Rodriguez-Valera F."/>
            <person name="Lopez-Garcia P."/>
        </authorList>
    </citation>
    <scope>NUCLEOTIDE SEQUENCE</scope>
</reference>